<proteinExistence type="predicted"/>
<dbReference type="EMBL" id="JACJVP010000007">
    <property type="protein sequence ID" value="MBB6670416.1"/>
    <property type="molecule type" value="Genomic_DNA"/>
</dbReference>
<comment type="caution">
    <text evidence="2">The sequence shown here is derived from an EMBL/GenBank/DDBJ whole genome shotgun (WGS) entry which is preliminary data.</text>
</comment>
<feature type="domain" description="Bacterial bifunctional deaminase-reductase C-terminal" evidence="1">
    <location>
        <begin position="3"/>
        <end position="181"/>
    </location>
</feature>
<protein>
    <submittedName>
        <fullName evidence="2">Dihydrofolate reductase family protein</fullName>
    </submittedName>
</protein>
<dbReference type="Proteomes" id="UP000547209">
    <property type="component" value="Unassembled WGS sequence"/>
</dbReference>
<dbReference type="InterPro" id="IPR002734">
    <property type="entry name" value="RibDG_C"/>
</dbReference>
<evidence type="ECO:0000313" key="3">
    <source>
        <dbReference type="Proteomes" id="UP000547209"/>
    </source>
</evidence>
<dbReference type="AlphaFoldDB" id="A0A7X0RN25"/>
<dbReference type="RefSeq" id="WP_185141843.1">
    <property type="nucleotide sequence ID" value="NZ_JACJVP010000007.1"/>
</dbReference>
<gene>
    <name evidence="2" type="ORF">H7C19_06920</name>
</gene>
<dbReference type="Pfam" id="PF01872">
    <property type="entry name" value="RibD_C"/>
    <property type="match status" value="1"/>
</dbReference>
<dbReference type="GO" id="GO:0009231">
    <property type="term" value="P:riboflavin biosynthetic process"/>
    <property type="evidence" value="ECO:0007669"/>
    <property type="project" value="InterPro"/>
</dbReference>
<dbReference type="SUPFAM" id="SSF53597">
    <property type="entry name" value="Dihydrofolate reductase-like"/>
    <property type="match status" value="1"/>
</dbReference>
<dbReference type="InterPro" id="IPR024072">
    <property type="entry name" value="DHFR-like_dom_sf"/>
</dbReference>
<name>A0A7X0RN25_9BACL</name>
<reference evidence="2 3" key="1">
    <citation type="submission" date="2020-08" db="EMBL/GenBank/DDBJ databases">
        <title>Cohnella phylogeny.</title>
        <authorList>
            <person name="Dunlap C."/>
        </authorList>
    </citation>
    <scope>NUCLEOTIDE SEQUENCE [LARGE SCALE GENOMIC DNA]</scope>
    <source>
        <strain evidence="2 3">DSM 28246</strain>
    </source>
</reference>
<accession>A0A7X0RN25</accession>
<evidence type="ECO:0000259" key="1">
    <source>
        <dbReference type="Pfam" id="PF01872"/>
    </source>
</evidence>
<keyword evidence="3" id="KW-1185">Reference proteome</keyword>
<evidence type="ECO:0000313" key="2">
    <source>
        <dbReference type="EMBL" id="MBB6670416.1"/>
    </source>
</evidence>
<dbReference type="Gene3D" id="3.40.430.10">
    <property type="entry name" value="Dihydrofolate Reductase, subunit A"/>
    <property type="match status" value="1"/>
</dbReference>
<sequence length="188" mass="21851">MKKITLYMQISLNGIVSHVDEWMTFSDEIVEEAYEYYKTLDTLVIGGRTYPSMAEYWMTAEQSSASALERSFAQRINAIRKIVVARSERELVWPNSELWVLKDEESLVRKVESLKETEGKNISVESGVNTWQLFLRNALFDEIWLYVHPVVAARGERLFADVNAPFSFRLLDHTVHRNGVVGLRYERI</sequence>
<dbReference type="GO" id="GO:0008703">
    <property type="term" value="F:5-amino-6-(5-phosphoribosylamino)uracil reductase activity"/>
    <property type="evidence" value="ECO:0007669"/>
    <property type="project" value="InterPro"/>
</dbReference>
<organism evidence="2 3">
    <name type="scientific">Cohnella nanjingensis</name>
    <dbReference type="NCBI Taxonomy" id="1387779"/>
    <lineage>
        <taxon>Bacteria</taxon>
        <taxon>Bacillati</taxon>
        <taxon>Bacillota</taxon>
        <taxon>Bacilli</taxon>
        <taxon>Bacillales</taxon>
        <taxon>Paenibacillaceae</taxon>
        <taxon>Cohnella</taxon>
    </lineage>
</organism>